<evidence type="ECO:0000313" key="3">
    <source>
        <dbReference type="Proteomes" id="UP001291623"/>
    </source>
</evidence>
<evidence type="ECO:0000256" key="1">
    <source>
        <dbReference type="SAM" id="MobiDB-lite"/>
    </source>
</evidence>
<proteinExistence type="predicted"/>
<dbReference type="EMBL" id="JAVYJV010000006">
    <property type="protein sequence ID" value="KAK4368627.1"/>
    <property type="molecule type" value="Genomic_DNA"/>
</dbReference>
<organism evidence="2 3">
    <name type="scientific">Anisodus tanguticus</name>
    <dbReference type="NCBI Taxonomy" id="243964"/>
    <lineage>
        <taxon>Eukaryota</taxon>
        <taxon>Viridiplantae</taxon>
        <taxon>Streptophyta</taxon>
        <taxon>Embryophyta</taxon>
        <taxon>Tracheophyta</taxon>
        <taxon>Spermatophyta</taxon>
        <taxon>Magnoliopsida</taxon>
        <taxon>eudicotyledons</taxon>
        <taxon>Gunneridae</taxon>
        <taxon>Pentapetalae</taxon>
        <taxon>asterids</taxon>
        <taxon>lamiids</taxon>
        <taxon>Solanales</taxon>
        <taxon>Solanaceae</taxon>
        <taxon>Solanoideae</taxon>
        <taxon>Hyoscyameae</taxon>
        <taxon>Anisodus</taxon>
    </lineage>
</organism>
<name>A0AAE1SFQ5_9SOLA</name>
<accession>A0AAE1SFQ5</accession>
<evidence type="ECO:0008006" key="4">
    <source>
        <dbReference type="Google" id="ProtNLM"/>
    </source>
</evidence>
<sequence>MAKKSLIQREKKRQKLEQKYHSIRRSSKKETSKVTKVTTYLQYLKYLSIRHIEGVDTVT</sequence>
<gene>
    <name evidence="2" type="ORF">RND71_012419</name>
</gene>
<feature type="region of interest" description="Disordered" evidence="1">
    <location>
        <begin position="1"/>
        <end position="31"/>
    </location>
</feature>
<evidence type="ECO:0000313" key="2">
    <source>
        <dbReference type="EMBL" id="KAK4368627.1"/>
    </source>
</evidence>
<protein>
    <recommendedName>
        <fullName evidence="4">Ribosomal protein S14</fullName>
    </recommendedName>
</protein>
<keyword evidence="3" id="KW-1185">Reference proteome</keyword>
<comment type="caution">
    <text evidence="2">The sequence shown here is derived from an EMBL/GenBank/DDBJ whole genome shotgun (WGS) entry which is preliminary data.</text>
</comment>
<dbReference type="AlphaFoldDB" id="A0AAE1SFQ5"/>
<dbReference type="Proteomes" id="UP001291623">
    <property type="component" value="Unassembled WGS sequence"/>
</dbReference>
<dbReference type="Gene3D" id="1.10.287.1480">
    <property type="match status" value="1"/>
</dbReference>
<reference evidence="2" key="1">
    <citation type="submission" date="2023-12" db="EMBL/GenBank/DDBJ databases">
        <title>Genome assembly of Anisodus tanguticus.</title>
        <authorList>
            <person name="Wang Y.-J."/>
        </authorList>
    </citation>
    <scope>NUCLEOTIDE SEQUENCE</scope>
    <source>
        <strain evidence="2">KB-2021</strain>
        <tissue evidence="2">Leaf</tissue>
    </source>
</reference>